<organism evidence="1 2">
    <name type="scientific">Nocardia ninae NBRC 108245</name>
    <dbReference type="NCBI Taxonomy" id="1210091"/>
    <lineage>
        <taxon>Bacteria</taxon>
        <taxon>Bacillati</taxon>
        <taxon>Actinomycetota</taxon>
        <taxon>Actinomycetes</taxon>
        <taxon>Mycobacteriales</taxon>
        <taxon>Nocardiaceae</taxon>
        <taxon>Nocardia</taxon>
    </lineage>
</organism>
<dbReference type="RefSeq" id="WP_222594998.1">
    <property type="nucleotide sequence ID" value="NZ_BJXA01000005.1"/>
</dbReference>
<keyword evidence="2" id="KW-1185">Reference proteome</keyword>
<comment type="caution">
    <text evidence="1">The sequence shown here is derived from an EMBL/GenBank/DDBJ whole genome shotgun (WGS) entry which is preliminary data.</text>
</comment>
<reference evidence="1 2" key="1">
    <citation type="submission" date="2019-07" db="EMBL/GenBank/DDBJ databases">
        <title>Whole genome shotgun sequence of Nocardia ninae NBRC 108245.</title>
        <authorList>
            <person name="Hosoyama A."/>
            <person name="Uohara A."/>
            <person name="Ohji S."/>
            <person name="Ichikawa N."/>
        </authorList>
    </citation>
    <scope>NUCLEOTIDE SEQUENCE [LARGE SCALE GENOMIC DNA]</scope>
    <source>
        <strain evidence="1 2">NBRC 108245</strain>
    </source>
</reference>
<protein>
    <submittedName>
        <fullName evidence="1">Uncharacterized protein</fullName>
    </submittedName>
</protein>
<gene>
    <name evidence="1" type="ORF">NN4_12970</name>
</gene>
<dbReference type="AlphaFoldDB" id="A0A511M9J4"/>
<proteinExistence type="predicted"/>
<accession>A0A511M9J4</accession>
<evidence type="ECO:0000313" key="2">
    <source>
        <dbReference type="Proteomes" id="UP000321424"/>
    </source>
</evidence>
<sequence>MRTVALPRPDSVAQLRDVAVERRVLNDVGVWAGEVEDNLKYLLNQWDPVGVADLVDDEYECLIVPLLTRLGAGAGRAEVSEFLWTELEGHFGLNPYHHREHYGVDGLADRLVAWWAVVAAV</sequence>
<evidence type="ECO:0000313" key="1">
    <source>
        <dbReference type="EMBL" id="GEM36778.1"/>
    </source>
</evidence>
<dbReference type="Proteomes" id="UP000321424">
    <property type="component" value="Unassembled WGS sequence"/>
</dbReference>
<name>A0A511M9J4_9NOCA</name>
<dbReference type="EMBL" id="BJXA01000005">
    <property type="protein sequence ID" value="GEM36778.1"/>
    <property type="molecule type" value="Genomic_DNA"/>
</dbReference>